<evidence type="ECO:0000313" key="1">
    <source>
        <dbReference type="EMBL" id="KIN07218.1"/>
    </source>
</evidence>
<protein>
    <submittedName>
        <fullName evidence="1">Uncharacterized protein</fullName>
    </submittedName>
</protein>
<dbReference type="AlphaFoldDB" id="A0A0C3DYR0"/>
<dbReference type="Proteomes" id="UP000054321">
    <property type="component" value="Unassembled WGS sequence"/>
</dbReference>
<keyword evidence="2" id="KW-1185">Reference proteome</keyword>
<dbReference type="InParanoid" id="A0A0C3DYR0"/>
<gene>
    <name evidence="1" type="ORF">OIDMADRAFT_174212</name>
</gene>
<dbReference type="HOGENOM" id="CLU_1741099_0_0_1"/>
<dbReference type="SUPFAM" id="SSF52540">
    <property type="entry name" value="P-loop containing nucleoside triphosphate hydrolases"/>
    <property type="match status" value="1"/>
</dbReference>
<accession>A0A0C3DYR0</accession>
<sequence length="150" mass="17579">MKRTFHARKKCKRDVSNEQISMFLRILEYFEGTMILITHRVQTIDAAFKSRIHLSLRNPPLYAKSSSRHWETFILKSTKQRCFRWLDAKFLKKESAADINGREIKNIVRVAHALAINDKQSINTRDFSKASNKRKIVEGIKSSMSTRIRP</sequence>
<reference evidence="2" key="2">
    <citation type="submission" date="2015-01" db="EMBL/GenBank/DDBJ databases">
        <title>Evolutionary Origins and Diversification of the Mycorrhizal Mutualists.</title>
        <authorList>
            <consortium name="DOE Joint Genome Institute"/>
            <consortium name="Mycorrhizal Genomics Consortium"/>
            <person name="Kohler A."/>
            <person name="Kuo A."/>
            <person name="Nagy L.G."/>
            <person name="Floudas D."/>
            <person name="Copeland A."/>
            <person name="Barry K.W."/>
            <person name="Cichocki N."/>
            <person name="Veneault-Fourrey C."/>
            <person name="LaButti K."/>
            <person name="Lindquist E.A."/>
            <person name="Lipzen A."/>
            <person name="Lundell T."/>
            <person name="Morin E."/>
            <person name="Murat C."/>
            <person name="Riley R."/>
            <person name="Ohm R."/>
            <person name="Sun H."/>
            <person name="Tunlid A."/>
            <person name="Henrissat B."/>
            <person name="Grigoriev I.V."/>
            <person name="Hibbett D.S."/>
            <person name="Martin F."/>
        </authorList>
    </citation>
    <scope>NUCLEOTIDE SEQUENCE [LARGE SCALE GENOMIC DNA]</scope>
    <source>
        <strain evidence="2">Zn</strain>
    </source>
</reference>
<dbReference type="PANTHER" id="PTHR46411">
    <property type="entry name" value="FAMILY ATPASE, PUTATIVE-RELATED"/>
    <property type="match status" value="1"/>
</dbReference>
<dbReference type="InterPro" id="IPR027417">
    <property type="entry name" value="P-loop_NTPase"/>
</dbReference>
<organism evidence="1 2">
    <name type="scientific">Oidiodendron maius (strain Zn)</name>
    <dbReference type="NCBI Taxonomy" id="913774"/>
    <lineage>
        <taxon>Eukaryota</taxon>
        <taxon>Fungi</taxon>
        <taxon>Dikarya</taxon>
        <taxon>Ascomycota</taxon>
        <taxon>Pezizomycotina</taxon>
        <taxon>Leotiomycetes</taxon>
        <taxon>Leotiomycetes incertae sedis</taxon>
        <taxon>Myxotrichaceae</taxon>
        <taxon>Oidiodendron</taxon>
    </lineage>
</organism>
<proteinExistence type="predicted"/>
<reference evidence="1 2" key="1">
    <citation type="submission" date="2014-04" db="EMBL/GenBank/DDBJ databases">
        <authorList>
            <consortium name="DOE Joint Genome Institute"/>
            <person name="Kuo A."/>
            <person name="Martino E."/>
            <person name="Perotto S."/>
            <person name="Kohler A."/>
            <person name="Nagy L.G."/>
            <person name="Floudas D."/>
            <person name="Copeland A."/>
            <person name="Barry K.W."/>
            <person name="Cichocki N."/>
            <person name="Veneault-Fourrey C."/>
            <person name="LaButti K."/>
            <person name="Lindquist E.A."/>
            <person name="Lipzen A."/>
            <person name="Lundell T."/>
            <person name="Morin E."/>
            <person name="Murat C."/>
            <person name="Sun H."/>
            <person name="Tunlid A."/>
            <person name="Henrissat B."/>
            <person name="Grigoriev I.V."/>
            <person name="Hibbett D.S."/>
            <person name="Martin F."/>
            <person name="Nordberg H.P."/>
            <person name="Cantor M.N."/>
            <person name="Hua S.X."/>
        </authorList>
    </citation>
    <scope>NUCLEOTIDE SEQUENCE [LARGE SCALE GENOMIC DNA]</scope>
    <source>
        <strain evidence="1 2">Zn</strain>
    </source>
</reference>
<evidence type="ECO:0000313" key="2">
    <source>
        <dbReference type="Proteomes" id="UP000054321"/>
    </source>
</evidence>
<dbReference type="STRING" id="913774.A0A0C3DYR0"/>
<dbReference type="OrthoDB" id="10042665at2759"/>
<name>A0A0C3DYR0_OIDMZ</name>
<dbReference type="PANTHER" id="PTHR46411:SF3">
    <property type="entry name" value="AAA+ ATPASE DOMAIN-CONTAINING PROTEIN"/>
    <property type="match status" value="1"/>
</dbReference>
<dbReference type="EMBL" id="KN832870">
    <property type="protein sequence ID" value="KIN07218.1"/>
    <property type="molecule type" value="Genomic_DNA"/>
</dbReference>